<dbReference type="PANTHER" id="PTHR42923:SF17">
    <property type="entry name" value="AMINE OXIDASE DOMAIN-CONTAINING PROTEIN"/>
    <property type="match status" value="1"/>
</dbReference>
<evidence type="ECO:0000313" key="2">
    <source>
        <dbReference type="EMBL" id="MEW9805015.1"/>
    </source>
</evidence>
<gene>
    <name evidence="2" type="ORF">ABUE31_03335</name>
</gene>
<dbReference type="PANTHER" id="PTHR42923">
    <property type="entry name" value="PROTOPORPHYRINOGEN OXIDASE"/>
    <property type="match status" value="1"/>
</dbReference>
<dbReference type="InterPro" id="IPR002937">
    <property type="entry name" value="Amino_oxidase"/>
</dbReference>
<feature type="domain" description="Amine oxidase" evidence="1">
    <location>
        <begin position="17"/>
        <end position="284"/>
    </location>
</feature>
<dbReference type="InterPro" id="IPR050464">
    <property type="entry name" value="Zeta_carotene_desat/Oxidored"/>
</dbReference>
<keyword evidence="3" id="KW-1185">Reference proteome</keyword>
<sequence length="452" mass="50719">MHSKHERKRIAVVGAGISGLSAAWLLAKRHEIVLYERNKRLGGHSNTVDIDHEGRSVPVDTGFIVYNELTYPNLTALFDHLGVHTKASEMSFAVSRDRGRLEYCGAGIAGLFAQKRNIANPRFWSMLRDLMRFYRSAGDDLASLPASQTLGDYLDRHRYGVAFRDDHLLPMAGAIWSAPCAAMLGYPASAFIRFFHNHGLLLLSGRPQWRTVDGGSIAYVRRLVEDFAGHVYLGTDIGSVERHRDGVIVRDRVHGTGHFDDVVIATHADQALELVSDPSPTERELLGAFRYSRNEAVLHTDIDVMPRRRSVWSSWNHVDGSPRDETVGVTYWMNRLQGLQTRRPMLVTLNPRRAIREDMTLHRETYHHPLFDRAAIEAQPRLWTLQGHRRTWYCGAYFGAGFHEDGLQSGLAVAEALGGTRRPWDVSGESSRIALPEKWPLAFGNTPAGIAA</sequence>
<dbReference type="Pfam" id="PF01593">
    <property type="entry name" value="Amino_oxidase"/>
    <property type="match status" value="1"/>
</dbReference>
<dbReference type="SUPFAM" id="SSF51905">
    <property type="entry name" value="FAD/NAD(P)-binding domain"/>
    <property type="match status" value="1"/>
</dbReference>
<name>A0ABV3QW50_9HYPH</name>
<reference evidence="2 3" key="1">
    <citation type="submission" date="2024-06" db="EMBL/GenBank/DDBJ databases">
        <authorList>
            <person name="Tuo L."/>
        </authorList>
    </citation>
    <scope>NUCLEOTIDE SEQUENCE [LARGE SCALE GENOMIC DNA]</scope>
    <source>
        <strain evidence="2 3">ZMM04-5</strain>
    </source>
</reference>
<organism evidence="2 3">
    <name type="scientific">Mesorhizobium marinum</name>
    <dbReference type="NCBI Taxonomy" id="3228790"/>
    <lineage>
        <taxon>Bacteria</taxon>
        <taxon>Pseudomonadati</taxon>
        <taxon>Pseudomonadota</taxon>
        <taxon>Alphaproteobacteria</taxon>
        <taxon>Hyphomicrobiales</taxon>
        <taxon>Phyllobacteriaceae</taxon>
        <taxon>Mesorhizobium</taxon>
    </lineage>
</organism>
<evidence type="ECO:0000259" key="1">
    <source>
        <dbReference type="Pfam" id="PF01593"/>
    </source>
</evidence>
<dbReference type="Gene3D" id="1.10.405.20">
    <property type="match status" value="1"/>
</dbReference>
<comment type="caution">
    <text evidence="2">The sequence shown here is derived from an EMBL/GenBank/DDBJ whole genome shotgun (WGS) entry which is preliminary data.</text>
</comment>
<proteinExistence type="predicted"/>
<dbReference type="EMBL" id="JBFOCI010000001">
    <property type="protein sequence ID" value="MEW9805015.1"/>
    <property type="molecule type" value="Genomic_DNA"/>
</dbReference>
<dbReference type="Proteomes" id="UP001556196">
    <property type="component" value="Unassembled WGS sequence"/>
</dbReference>
<protein>
    <submittedName>
        <fullName evidence="2">NAD(P)/FAD-dependent oxidoreductase</fullName>
    </submittedName>
</protein>
<dbReference type="RefSeq" id="WP_367722066.1">
    <property type="nucleotide sequence ID" value="NZ_JBFOCI010000001.1"/>
</dbReference>
<dbReference type="Gene3D" id="3.30.70.1990">
    <property type="match status" value="1"/>
</dbReference>
<dbReference type="Gene3D" id="3.50.50.60">
    <property type="entry name" value="FAD/NAD(P)-binding domain"/>
    <property type="match status" value="1"/>
</dbReference>
<accession>A0ABV3QW50</accession>
<dbReference type="InterPro" id="IPR036188">
    <property type="entry name" value="FAD/NAD-bd_sf"/>
</dbReference>
<evidence type="ECO:0000313" key="3">
    <source>
        <dbReference type="Proteomes" id="UP001556196"/>
    </source>
</evidence>